<keyword evidence="3" id="KW-1185">Reference proteome</keyword>
<evidence type="ECO:0000259" key="1">
    <source>
        <dbReference type="Pfam" id="PF07883"/>
    </source>
</evidence>
<dbReference type="Pfam" id="PF07883">
    <property type="entry name" value="Cupin_2"/>
    <property type="match status" value="1"/>
</dbReference>
<dbReference type="PANTHER" id="PTHR36440:SF1">
    <property type="entry name" value="PUTATIVE (AFU_ORTHOLOGUE AFUA_8G07350)-RELATED"/>
    <property type="match status" value="1"/>
</dbReference>
<dbReference type="EMBL" id="JPLY01000003">
    <property type="protein sequence ID" value="KFC22125.1"/>
    <property type="molecule type" value="Genomic_DNA"/>
</dbReference>
<dbReference type="Gene3D" id="2.60.120.10">
    <property type="entry name" value="Jelly Rolls"/>
    <property type="match status" value="1"/>
</dbReference>
<reference evidence="2 3" key="1">
    <citation type="submission" date="2014-07" db="EMBL/GenBank/DDBJ databases">
        <title>Epilithonimonas lactis LMG 22401 Genome.</title>
        <authorList>
            <person name="Pipes S.E."/>
            <person name="Stropko S.J."/>
        </authorList>
    </citation>
    <scope>NUCLEOTIDE SEQUENCE [LARGE SCALE GENOMIC DNA]</scope>
    <source>
        <strain evidence="2 3">LMG 24401</strain>
    </source>
</reference>
<dbReference type="AlphaFoldDB" id="A0A085BI30"/>
<dbReference type="STRING" id="421072.SAMN04488097_2455"/>
<feature type="domain" description="Cupin type-2" evidence="1">
    <location>
        <begin position="128"/>
        <end position="188"/>
    </location>
</feature>
<sequence>MNISKKNLRKSLLSFGNVDIRIFKLNKKKNLITLNSNTMKRKKFIASALLAIPTLSFAGIINFDRKKTNIDQAPKKGIVIRADESRFNGKLTKPKDAFLHCKVSSVDTQEGLFIQTSTPKIFERIGGPPPHIHKYEDETIYVVSGEFVVHIEGEDFKVKTGDTAFIPRGTLHTIINPIENNPGTVVVICSPAPKKVEDFFGYISENGTISPDIIPEGWD</sequence>
<name>A0A085BI30_9FLAO</name>
<dbReference type="Proteomes" id="UP000028623">
    <property type="component" value="Unassembled WGS sequence"/>
</dbReference>
<proteinExistence type="predicted"/>
<evidence type="ECO:0000313" key="2">
    <source>
        <dbReference type="EMBL" id="KFC22125.1"/>
    </source>
</evidence>
<evidence type="ECO:0000313" key="3">
    <source>
        <dbReference type="Proteomes" id="UP000028623"/>
    </source>
</evidence>
<comment type="caution">
    <text evidence="2">The sequence shown here is derived from an EMBL/GenBank/DDBJ whole genome shotgun (WGS) entry which is preliminary data.</text>
</comment>
<dbReference type="eggNOG" id="COG0662">
    <property type="taxonomic scope" value="Bacteria"/>
</dbReference>
<dbReference type="PANTHER" id="PTHR36440">
    <property type="entry name" value="PUTATIVE (AFU_ORTHOLOGUE AFUA_8G07350)-RELATED"/>
    <property type="match status" value="1"/>
</dbReference>
<accession>A0A085BI30</accession>
<dbReference type="InterPro" id="IPR013096">
    <property type="entry name" value="Cupin_2"/>
</dbReference>
<dbReference type="InterPro" id="IPR053146">
    <property type="entry name" value="QDO-like"/>
</dbReference>
<dbReference type="SUPFAM" id="SSF51182">
    <property type="entry name" value="RmlC-like cupins"/>
    <property type="match status" value="1"/>
</dbReference>
<dbReference type="InterPro" id="IPR011051">
    <property type="entry name" value="RmlC_Cupin_sf"/>
</dbReference>
<gene>
    <name evidence="2" type="ORF">IO89_09195</name>
</gene>
<protein>
    <recommendedName>
        <fullName evidence="1">Cupin type-2 domain-containing protein</fullName>
    </recommendedName>
</protein>
<dbReference type="InterPro" id="IPR014710">
    <property type="entry name" value="RmlC-like_jellyroll"/>
</dbReference>
<organism evidence="2 3">
    <name type="scientific">Epilithonimonas lactis</name>
    <dbReference type="NCBI Taxonomy" id="421072"/>
    <lineage>
        <taxon>Bacteria</taxon>
        <taxon>Pseudomonadati</taxon>
        <taxon>Bacteroidota</taxon>
        <taxon>Flavobacteriia</taxon>
        <taxon>Flavobacteriales</taxon>
        <taxon>Weeksellaceae</taxon>
        <taxon>Chryseobacterium group</taxon>
        <taxon>Epilithonimonas</taxon>
    </lineage>
</organism>